<dbReference type="FunFam" id="1.20.1270.60:FF:000079">
    <property type="entry name" value="Transcription factor SipA3"/>
    <property type="match status" value="1"/>
</dbReference>
<feature type="compositionally biased region" description="Basic and acidic residues" evidence="6">
    <location>
        <begin position="676"/>
        <end position="689"/>
    </location>
</feature>
<dbReference type="PANTHER" id="PTHR14248">
    <property type="entry name" value="CYCLIN Y, ISOFORM A"/>
    <property type="match status" value="1"/>
</dbReference>
<proteinExistence type="inferred from homology"/>
<gene>
    <name evidence="9" type="ORF">FGG08_007205</name>
</gene>
<feature type="compositionally biased region" description="Polar residues" evidence="6">
    <location>
        <begin position="696"/>
        <end position="707"/>
    </location>
</feature>
<evidence type="ECO:0000256" key="4">
    <source>
        <dbReference type="ARBA" id="ARBA00022989"/>
    </source>
</evidence>
<feature type="non-terminal residue" evidence="9">
    <location>
        <position position="1425"/>
    </location>
</feature>
<reference evidence="9" key="1">
    <citation type="submission" date="2021-03" db="EMBL/GenBank/DDBJ databases">
        <title>Comparative genomics and phylogenomic investigation of the class Geoglossomycetes provide insights into ecological specialization and systematics.</title>
        <authorList>
            <person name="Melie T."/>
            <person name="Pirro S."/>
            <person name="Miller A.N."/>
            <person name="Quandt A."/>
        </authorList>
    </citation>
    <scope>NUCLEOTIDE SEQUENCE</scope>
    <source>
        <strain evidence="9">GBOQ0MN5Z8</strain>
    </source>
</reference>
<keyword evidence="3" id="KW-0812">Transmembrane</keyword>
<dbReference type="CDD" id="cd13280">
    <property type="entry name" value="PH_SIP3"/>
    <property type="match status" value="1"/>
</dbReference>
<dbReference type="Proteomes" id="UP000698800">
    <property type="component" value="Unassembled WGS sequence"/>
</dbReference>
<comment type="caution">
    <text evidence="9">The sequence shown here is derived from an EMBL/GenBank/DDBJ whole genome shotgun (WGS) entry which is preliminary data.</text>
</comment>
<dbReference type="PROSITE" id="PS51778">
    <property type="entry name" value="VAST"/>
    <property type="match status" value="1"/>
</dbReference>
<keyword evidence="4" id="KW-1133">Transmembrane helix</keyword>
<dbReference type="SUPFAM" id="SSF103657">
    <property type="entry name" value="BAR/IMD domain-like"/>
    <property type="match status" value="1"/>
</dbReference>
<evidence type="ECO:0000256" key="1">
    <source>
        <dbReference type="ARBA" id="ARBA00004167"/>
    </source>
</evidence>
<dbReference type="InterPro" id="IPR004148">
    <property type="entry name" value="BAR_dom"/>
</dbReference>
<evidence type="ECO:0000259" key="8">
    <source>
        <dbReference type="PROSITE" id="PS51778"/>
    </source>
</evidence>
<dbReference type="Pfam" id="PF16016">
    <property type="entry name" value="VASt"/>
    <property type="match status" value="1"/>
</dbReference>
<keyword evidence="5" id="KW-0472">Membrane</keyword>
<dbReference type="PROSITE" id="PS50003">
    <property type="entry name" value="PH_DOMAIN"/>
    <property type="match status" value="1"/>
</dbReference>
<keyword evidence="10" id="KW-1185">Reference proteome</keyword>
<feature type="domain" description="VASt" evidence="8">
    <location>
        <begin position="953"/>
        <end position="1124"/>
    </location>
</feature>
<dbReference type="OrthoDB" id="10070851at2759"/>
<dbReference type="GO" id="GO:0016020">
    <property type="term" value="C:membrane"/>
    <property type="evidence" value="ECO:0007669"/>
    <property type="project" value="UniProtKB-SubCell"/>
</dbReference>
<dbReference type="InterPro" id="IPR027267">
    <property type="entry name" value="AH/BAR_dom_sf"/>
</dbReference>
<dbReference type="InterPro" id="IPR042067">
    <property type="entry name" value="Sip3_PH"/>
</dbReference>
<evidence type="ECO:0000313" key="10">
    <source>
        <dbReference type="Proteomes" id="UP000698800"/>
    </source>
</evidence>
<comment type="subcellular location">
    <subcellularLocation>
        <location evidence="1">Membrane</location>
        <topology evidence="1">Single-pass membrane protein</topology>
    </subcellularLocation>
</comment>
<dbReference type="InterPro" id="IPR031968">
    <property type="entry name" value="VASt"/>
</dbReference>
<dbReference type="Gene3D" id="1.20.1270.60">
    <property type="entry name" value="Arfaptin homology (AH) domain/BAR domain"/>
    <property type="match status" value="1"/>
</dbReference>
<dbReference type="InterPro" id="IPR039463">
    <property type="entry name" value="Sip3/Lam1_BAR"/>
</dbReference>
<dbReference type="Gene3D" id="2.30.29.30">
    <property type="entry name" value="Pleckstrin-homology domain (PH domain)/Phosphotyrosine-binding domain (PTB)"/>
    <property type="match status" value="1"/>
</dbReference>
<dbReference type="InterPro" id="IPR004182">
    <property type="entry name" value="GRAM"/>
</dbReference>
<dbReference type="InterPro" id="IPR001849">
    <property type="entry name" value="PH_domain"/>
</dbReference>
<evidence type="ECO:0000259" key="7">
    <source>
        <dbReference type="PROSITE" id="PS50003"/>
    </source>
</evidence>
<name>A0A9P8KU74_9PEZI</name>
<evidence type="ECO:0000256" key="3">
    <source>
        <dbReference type="ARBA" id="ARBA00022692"/>
    </source>
</evidence>
<dbReference type="EMBL" id="JAGHQL010000260">
    <property type="protein sequence ID" value="KAH0534208.1"/>
    <property type="molecule type" value="Genomic_DNA"/>
</dbReference>
<protein>
    <recommendedName>
        <fullName evidence="11">Transcription factor SipA3</fullName>
    </recommendedName>
</protein>
<dbReference type="CDD" id="cd07609">
    <property type="entry name" value="BAR_SIP3_fungi"/>
    <property type="match status" value="1"/>
</dbReference>
<dbReference type="Pfam" id="PF16746">
    <property type="entry name" value="BAR_3"/>
    <property type="match status" value="1"/>
</dbReference>
<dbReference type="SUPFAM" id="SSF50729">
    <property type="entry name" value="PH domain-like"/>
    <property type="match status" value="1"/>
</dbReference>
<feature type="region of interest" description="Disordered" evidence="6">
    <location>
        <begin position="673"/>
        <end position="714"/>
    </location>
</feature>
<evidence type="ECO:0000313" key="9">
    <source>
        <dbReference type="EMBL" id="KAH0534208.1"/>
    </source>
</evidence>
<dbReference type="InterPro" id="IPR011993">
    <property type="entry name" value="PH-like_dom_sf"/>
</dbReference>
<feature type="domain" description="PH" evidence="7">
    <location>
        <begin position="290"/>
        <end position="391"/>
    </location>
</feature>
<evidence type="ECO:0000256" key="2">
    <source>
        <dbReference type="ARBA" id="ARBA00006582"/>
    </source>
</evidence>
<dbReference type="GO" id="GO:0005737">
    <property type="term" value="C:cytoplasm"/>
    <property type="evidence" value="ECO:0007669"/>
    <property type="project" value="InterPro"/>
</dbReference>
<accession>A0A9P8KU74</accession>
<dbReference type="SMART" id="SM00568">
    <property type="entry name" value="GRAM"/>
    <property type="match status" value="1"/>
</dbReference>
<sequence>PVGLKEAALDSPTFRATTLHFAEQIEMVEKWLEGYLKSTGKLVHEVSALEDLVNTFLTRAVPPANLSEAVLDHDYTLLAMKRHGEGCREFWSHTISAMKKMEAMVIEPIRTFLSGELRYFKESRRYLEQNQKTYDSVVTRFAAQSRTKEPSSLREDAFQLHEARKAYLKASMEFCVVAPQVRFTLDKLLVKIFSDQWRDLKNSRETQNTTFDKWGGEMERIRSWSREMEAGERTFKRELQTAKKSIEEATEVAARPSRELEDYAASTIPYLGSRGPSTVSLHSPAGRAGRAEKQGWLFVRTLTGKPTRTLWVRRWFFVSNGIFGWLAQGVRSGGVEESERIGVLLCNVKPAIQEERRFCFEVKTKDSTVLLQAETQAELLEWLDAFDLAKRKALEDTGNTALQSGSGLGGRDAAFAISPPSAPEFAAKYPDGHTHHGSDELAGSNFDRSLTLPAPDRDIGGGLAARGSFDVRRLASVERDVDGSKDHAARIIQKLDLHRKPTAGAQIPGIASSGVPHTPAAPSGGIASLISASHNVLPVYSAPVASAMGAGSSPQVISDFAPPPIGTVFGGASDQLFKGVPVSTLAPSTLATPPAPTNLSKSAVIVSAERGIDAGRVGMTGGMPSGLMANLWGSSNWGHVHRLERGEISLPDDSRESNPPSPLVKPTDVAAAAAGDENRKPNAPRKESDPVPVSSWALSSQPYSPTGSHRRTASLDAEAGQLSKTPLLNEDFPLNYPSVLKAQDAQFRMIFPNVPRQDKVLLIFRASWNPNERQGFPGRVYVTANDIYFYSNHFGLVLVSSIWLGQITEVTAAPGSDCDFLFLHLDGGVALGGPSKLMVKVFLESPRLLQRRLNILVRNINLDERLGIGALLDALVKVEREDDERSPSLESWEDVSLNTPIDGGPPFARSPSHRRERDLRAGIHMDHGRSPDGNQFNKFKLPAQPVVHEPKGMDRVAASRQFDITPKALFHVMFGDKSTVFQLLYNERSAQHIRQGPWTHLDEGYMRRDFDYQIDYQDMFGRLRQVNVVDHQIIEVLNEHLCYVITDRKTPWHLPHQRDFMLESKIVITYQTRSKCNLAIYTKVAWSNAPTFSKGIVGRQALDDLESDALDLADIVSDQVRRLGLQSRTKKAIHIFGEIGQHTHTSHFSAADAALNASRRLPIKQRTLTHMLWETLGSFMESAVSSVMMWTFSFIRQIWKVSSAHGIILSLLGLSVMTNLFYSSRDTSEWWAERNAGKFMARIGVGPNLMMSRAVYLKDVEEIFANQTELLGEPGNKCFSTYRNIASAVDMDAPYQSAGLSFMEPSTRATSRRLRRTRQRFGAYRHDLLVAMRVVNSVEREILTVEWENWLMDENSRCRQLEDLLWENRTSPLKHPRGIDAHQFILDATGKKDAGDVMVRLKEHCESCKREHDSIRKSRAHMVFG</sequence>
<comment type="similarity">
    <text evidence="2">Belongs to the YSP2 family.</text>
</comment>
<dbReference type="FunFam" id="2.30.29.30:FF:000349">
    <property type="entry name" value="Transcription factor SipA3"/>
    <property type="match status" value="1"/>
</dbReference>
<evidence type="ECO:0000256" key="6">
    <source>
        <dbReference type="SAM" id="MobiDB-lite"/>
    </source>
</evidence>
<evidence type="ECO:0000256" key="5">
    <source>
        <dbReference type="ARBA" id="ARBA00023136"/>
    </source>
</evidence>
<dbReference type="SMART" id="SM00233">
    <property type="entry name" value="PH"/>
    <property type="match status" value="1"/>
</dbReference>
<organism evidence="9 10">
    <name type="scientific">Glutinoglossum americanum</name>
    <dbReference type="NCBI Taxonomy" id="1670608"/>
    <lineage>
        <taxon>Eukaryota</taxon>
        <taxon>Fungi</taxon>
        <taxon>Dikarya</taxon>
        <taxon>Ascomycota</taxon>
        <taxon>Pezizomycotina</taxon>
        <taxon>Geoglossomycetes</taxon>
        <taxon>Geoglossales</taxon>
        <taxon>Geoglossaceae</taxon>
        <taxon>Glutinoglossum</taxon>
    </lineage>
</organism>
<evidence type="ECO:0008006" key="11">
    <source>
        <dbReference type="Google" id="ProtNLM"/>
    </source>
</evidence>
<dbReference type="Pfam" id="PF00169">
    <property type="entry name" value="PH"/>
    <property type="match status" value="1"/>
</dbReference>